<evidence type="ECO:0000313" key="3">
    <source>
        <dbReference type="Proteomes" id="UP000250572"/>
    </source>
</evidence>
<reference evidence="2 3" key="1">
    <citation type="journal article" date="2018" name="G3 (Bethesda)">
        <title>A High-Quality Reference Genome for the Invasive Mosquitofish Gambusia affinis Using a Chicago Library.</title>
        <authorList>
            <person name="Hoffberg S.L."/>
            <person name="Troendle N.J."/>
            <person name="Glenn T.C."/>
            <person name="Mahmud O."/>
            <person name="Louha S."/>
            <person name="Chalopin D."/>
            <person name="Bennetzen J.L."/>
            <person name="Mauricio R."/>
        </authorList>
    </citation>
    <scope>NUCLEOTIDE SEQUENCE [LARGE SCALE GENOMIC DNA]</scope>
    <source>
        <strain evidence="2">NE01/NJP1002.9</strain>
        <tissue evidence="2">Muscle</tissue>
    </source>
</reference>
<dbReference type="Proteomes" id="UP000250572">
    <property type="component" value="Unassembled WGS sequence"/>
</dbReference>
<keyword evidence="3" id="KW-1185">Reference proteome</keyword>
<proteinExistence type="predicted"/>
<gene>
    <name evidence="2" type="ORF">CCH79_00019745</name>
</gene>
<evidence type="ECO:0000313" key="2">
    <source>
        <dbReference type="EMBL" id="PWA21983.1"/>
    </source>
</evidence>
<protein>
    <submittedName>
        <fullName evidence="2">Uncharacterized protein</fullName>
    </submittedName>
</protein>
<dbReference type="AlphaFoldDB" id="A0A315VF10"/>
<name>A0A315VF10_GAMAF</name>
<accession>A0A315VF10</accession>
<dbReference type="EMBL" id="NHOQ01001847">
    <property type="protein sequence ID" value="PWA21983.1"/>
    <property type="molecule type" value="Genomic_DNA"/>
</dbReference>
<evidence type="ECO:0000256" key="1">
    <source>
        <dbReference type="SAM" id="MobiDB-lite"/>
    </source>
</evidence>
<feature type="region of interest" description="Disordered" evidence="1">
    <location>
        <begin position="75"/>
        <end position="97"/>
    </location>
</feature>
<comment type="caution">
    <text evidence="2">The sequence shown here is derived from an EMBL/GenBank/DDBJ whole genome shotgun (WGS) entry which is preliminary data.</text>
</comment>
<sequence>MAITQADKMLSSLWCSICFSVLALSGGTLHLHQERRYTLPQNRGFFTVGANLDVFARDGRGSAAPALPLAAQVASGSGAQREHRSRRSAGKSAMPKVYGQVKQRTMQSVNNGRRVGGIEEVFKVFYPLAQNVLSRGQQHTIPTIKSIGAGLLSLPETLESQLE</sequence>
<organism evidence="2 3">
    <name type="scientific">Gambusia affinis</name>
    <name type="common">Western mosquitofish</name>
    <name type="synonym">Heterandria affinis</name>
    <dbReference type="NCBI Taxonomy" id="33528"/>
    <lineage>
        <taxon>Eukaryota</taxon>
        <taxon>Metazoa</taxon>
        <taxon>Chordata</taxon>
        <taxon>Craniata</taxon>
        <taxon>Vertebrata</taxon>
        <taxon>Euteleostomi</taxon>
        <taxon>Actinopterygii</taxon>
        <taxon>Neopterygii</taxon>
        <taxon>Teleostei</taxon>
        <taxon>Neoteleostei</taxon>
        <taxon>Acanthomorphata</taxon>
        <taxon>Ovalentaria</taxon>
        <taxon>Atherinomorphae</taxon>
        <taxon>Cyprinodontiformes</taxon>
        <taxon>Poeciliidae</taxon>
        <taxon>Poeciliinae</taxon>
        <taxon>Gambusia</taxon>
    </lineage>
</organism>